<keyword evidence="7" id="KW-0028">Amino-acid biosynthesis</keyword>
<dbReference type="FunFam" id="3.40.50.1970:FF:000001">
    <property type="entry name" value="3-dehydroquinate synthase"/>
    <property type="match status" value="1"/>
</dbReference>
<evidence type="ECO:0000256" key="11">
    <source>
        <dbReference type="ARBA" id="ARBA00023239"/>
    </source>
</evidence>
<dbReference type="GO" id="GO:0008652">
    <property type="term" value="P:amino acid biosynthetic process"/>
    <property type="evidence" value="ECO:0007669"/>
    <property type="project" value="UniProtKB-KW"/>
</dbReference>
<dbReference type="SUPFAM" id="SSF56796">
    <property type="entry name" value="Dehydroquinate synthase-like"/>
    <property type="match status" value="1"/>
</dbReference>
<dbReference type="InterPro" id="IPR030960">
    <property type="entry name" value="DHQS/DOIS_N"/>
</dbReference>
<dbReference type="EC" id="4.2.3.4" evidence="6"/>
<dbReference type="GO" id="GO:0003856">
    <property type="term" value="F:3-dehydroquinate synthase activity"/>
    <property type="evidence" value="ECO:0007669"/>
    <property type="project" value="UniProtKB-EC"/>
</dbReference>
<dbReference type="PANTHER" id="PTHR43622">
    <property type="entry name" value="3-DEHYDROQUINATE SYNTHASE"/>
    <property type="match status" value="1"/>
</dbReference>
<comment type="catalytic activity">
    <reaction evidence="1">
        <text>7-phospho-2-dehydro-3-deoxy-D-arabino-heptonate = 3-dehydroquinate + phosphate</text>
        <dbReference type="Rhea" id="RHEA:21968"/>
        <dbReference type="ChEBI" id="CHEBI:32364"/>
        <dbReference type="ChEBI" id="CHEBI:43474"/>
        <dbReference type="ChEBI" id="CHEBI:58394"/>
        <dbReference type="EC" id="4.2.3.4"/>
    </reaction>
</comment>
<protein>
    <recommendedName>
        <fullName evidence="13">3-dehydroquinate synthase, chloroplastic</fullName>
        <ecNumber evidence="6">4.2.3.4</ecNumber>
    </recommendedName>
</protein>
<keyword evidence="11" id="KW-0456">Lyase</keyword>
<dbReference type="InterPro" id="IPR050071">
    <property type="entry name" value="Dehydroquinate_synthase"/>
</dbReference>
<dbReference type="AlphaFoldDB" id="A0ABD3SGM2"/>
<dbReference type="PANTHER" id="PTHR43622:SF7">
    <property type="entry name" value="3-DEHYDROQUINATE SYNTHASE, CHLOROPLASTIC"/>
    <property type="match status" value="1"/>
</dbReference>
<dbReference type="Pfam" id="PF24621">
    <property type="entry name" value="DHQS_C"/>
    <property type="match status" value="1"/>
</dbReference>
<dbReference type="GO" id="GO:0009507">
    <property type="term" value="C:chloroplast"/>
    <property type="evidence" value="ECO:0007669"/>
    <property type="project" value="UniProtKB-SubCell"/>
</dbReference>
<evidence type="ECO:0000256" key="12">
    <source>
        <dbReference type="ARBA" id="ARBA00056090"/>
    </source>
</evidence>
<dbReference type="EMBL" id="JALLPB020000030">
    <property type="protein sequence ID" value="KAL3823731.1"/>
    <property type="molecule type" value="Genomic_DNA"/>
</dbReference>
<sequence>MIASHHTTSNDTSKYPSFRHRRRTSPPSRSRIPPIVAVVVVVVVRALLTIILVPSLPRVVLTFASNPRRRISSSIPWTMSSTTIMTTTKRRRGVLLDMTATVPPAPSSTSYPIDGGDGGGGGGGGGGGTTAESYEVVKVDLEDGRDYPIYIGSAFPDELASSLLRKHVGGKRVLLITNDKIAPMYLEKYERLLSSASSSSGEGKEGGGTVVDTLVLPDGEEYKNLEILNRILDEALRLGLDRRSTFVALGGGVIGDMVGFASAIYQRGVDFIQIPTTVMAMVDSSVGGKTGVNHPLGKNMIGSFHQPNCVFVDLDVLSTLPDRELRSGLSEVIKYGLIRDAAFFVWLEANLDALLNRDPEATRYAVKRSCENKAEVVKADEREGGVRATLNLGHTFGHAIENGSGYGTWLHGEGVSIGTAMAATMSEKMGWIDGGLRRRIYDIFEKAGLPVALPADSPMRVDTFKALMSLDKKVANGKLRLILLRGELGNCVFTGEFDTAALEETIEEFVKEVDR</sequence>
<name>A0ABD3SGM2_9STRA</name>
<accession>A0ABD3SGM2</accession>
<evidence type="ECO:0000256" key="8">
    <source>
        <dbReference type="ARBA" id="ARBA00022723"/>
    </source>
</evidence>
<evidence type="ECO:0000256" key="10">
    <source>
        <dbReference type="ARBA" id="ARBA00023141"/>
    </source>
</evidence>
<dbReference type="GO" id="GO:0046872">
    <property type="term" value="F:metal ion binding"/>
    <property type="evidence" value="ECO:0007669"/>
    <property type="project" value="UniProtKB-KW"/>
</dbReference>
<proteinExistence type="inferred from homology"/>
<dbReference type="Proteomes" id="UP001530377">
    <property type="component" value="Unassembled WGS sequence"/>
</dbReference>
<dbReference type="Gene3D" id="3.40.50.1970">
    <property type="match status" value="1"/>
</dbReference>
<dbReference type="FunFam" id="1.20.1090.10:FF:000002">
    <property type="entry name" value="3-dehydroquinate synthase"/>
    <property type="match status" value="1"/>
</dbReference>
<evidence type="ECO:0000256" key="1">
    <source>
        <dbReference type="ARBA" id="ARBA00001393"/>
    </source>
</evidence>
<feature type="compositionally biased region" description="Gly residues" evidence="14">
    <location>
        <begin position="115"/>
        <end position="129"/>
    </location>
</feature>
<evidence type="ECO:0000256" key="6">
    <source>
        <dbReference type="ARBA" id="ARBA00013031"/>
    </source>
</evidence>
<evidence type="ECO:0000256" key="7">
    <source>
        <dbReference type="ARBA" id="ARBA00022605"/>
    </source>
</evidence>
<feature type="region of interest" description="Disordered" evidence="14">
    <location>
        <begin position="106"/>
        <end position="129"/>
    </location>
</feature>
<feature type="region of interest" description="Disordered" evidence="14">
    <location>
        <begin position="1"/>
        <end position="30"/>
    </location>
</feature>
<keyword evidence="15" id="KW-1133">Transmembrane helix</keyword>
<dbReference type="CDD" id="cd08195">
    <property type="entry name" value="DHQS"/>
    <property type="match status" value="1"/>
</dbReference>
<dbReference type="NCBIfam" id="TIGR01357">
    <property type="entry name" value="aroB"/>
    <property type="match status" value="1"/>
</dbReference>
<evidence type="ECO:0000259" key="16">
    <source>
        <dbReference type="Pfam" id="PF01761"/>
    </source>
</evidence>
<comment type="cofactor">
    <cofactor evidence="2">
        <name>NAD(+)</name>
        <dbReference type="ChEBI" id="CHEBI:57540"/>
    </cofactor>
</comment>
<evidence type="ECO:0000256" key="5">
    <source>
        <dbReference type="ARBA" id="ARBA00005412"/>
    </source>
</evidence>
<feature type="domain" description="3-dehydroquinate synthase N-terminal" evidence="16">
    <location>
        <begin position="214"/>
        <end position="326"/>
    </location>
</feature>
<gene>
    <name evidence="18" type="ORF">ACHAXA_004824</name>
</gene>
<evidence type="ECO:0000256" key="9">
    <source>
        <dbReference type="ARBA" id="ARBA00023027"/>
    </source>
</evidence>
<evidence type="ECO:0000256" key="13">
    <source>
        <dbReference type="ARBA" id="ARBA00068623"/>
    </source>
</evidence>
<comment type="pathway">
    <text evidence="4">Metabolic intermediate biosynthesis; chorismate biosynthesis; chorismate from D-erythrose 4-phosphate and phosphoenolpyruvate: step 2/7.</text>
</comment>
<evidence type="ECO:0000256" key="3">
    <source>
        <dbReference type="ARBA" id="ARBA00004229"/>
    </source>
</evidence>
<dbReference type="HAMAP" id="MF_00110">
    <property type="entry name" value="DHQ_synthase"/>
    <property type="match status" value="1"/>
</dbReference>
<reference evidence="18 19" key="1">
    <citation type="submission" date="2024-10" db="EMBL/GenBank/DDBJ databases">
        <title>Updated reference genomes for cyclostephanoid diatoms.</title>
        <authorList>
            <person name="Roberts W.R."/>
            <person name="Alverson A.J."/>
        </authorList>
    </citation>
    <scope>NUCLEOTIDE SEQUENCE [LARGE SCALE GENOMIC DNA]</scope>
    <source>
        <strain evidence="18 19">AJA228-03</strain>
    </source>
</reference>
<keyword evidence="15" id="KW-0812">Transmembrane</keyword>
<evidence type="ECO:0000256" key="15">
    <source>
        <dbReference type="SAM" id="Phobius"/>
    </source>
</evidence>
<evidence type="ECO:0000256" key="2">
    <source>
        <dbReference type="ARBA" id="ARBA00001911"/>
    </source>
</evidence>
<keyword evidence="19" id="KW-1185">Reference proteome</keyword>
<feature type="transmembrane region" description="Helical" evidence="15">
    <location>
        <begin position="35"/>
        <end position="61"/>
    </location>
</feature>
<comment type="subcellular location">
    <subcellularLocation>
        <location evidence="3">Plastid</location>
        <location evidence="3">Chloroplast</location>
    </subcellularLocation>
</comment>
<evidence type="ECO:0000313" key="18">
    <source>
        <dbReference type="EMBL" id="KAL3823731.1"/>
    </source>
</evidence>
<dbReference type="InterPro" id="IPR056179">
    <property type="entry name" value="DHQS_C"/>
</dbReference>
<feature type="compositionally biased region" description="Polar residues" evidence="14">
    <location>
        <begin position="1"/>
        <end position="15"/>
    </location>
</feature>
<feature type="domain" description="3-dehydroquinate synthase C-terminal" evidence="17">
    <location>
        <begin position="328"/>
        <end position="474"/>
    </location>
</feature>
<comment type="caution">
    <text evidence="18">The sequence shown here is derived from an EMBL/GenBank/DDBJ whole genome shotgun (WGS) entry which is preliminary data.</text>
</comment>
<dbReference type="Pfam" id="PF01761">
    <property type="entry name" value="DHQ_synthase"/>
    <property type="match status" value="1"/>
</dbReference>
<dbReference type="GO" id="GO:0009073">
    <property type="term" value="P:aromatic amino acid family biosynthetic process"/>
    <property type="evidence" value="ECO:0007669"/>
    <property type="project" value="UniProtKB-KW"/>
</dbReference>
<evidence type="ECO:0000313" key="19">
    <source>
        <dbReference type="Proteomes" id="UP001530377"/>
    </source>
</evidence>
<dbReference type="GO" id="GO:0009423">
    <property type="term" value="P:chorismate biosynthetic process"/>
    <property type="evidence" value="ECO:0007669"/>
    <property type="project" value="UniProtKB-ARBA"/>
</dbReference>
<keyword evidence="15" id="KW-0472">Membrane</keyword>
<evidence type="ECO:0000256" key="14">
    <source>
        <dbReference type="SAM" id="MobiDB-lite"/>
    </source>
</evidence>
<evidence type="ECO:0000256" key="4">
    <source>
        <dbReference type="ARBA" id="ARBA00004661"/>
    </source>
</evidence>
<keyword evidence="8" id="KW-0479">Metal-binding</keyword>
<dbReference type="InterPro" id="IPR016037">
    <property type="entry name" value="DHQ_synth_AroB"/>
</dbReference>
<evidence type="ECO:0000259" key="17">
    <source>
        <dbReference type="Pfam" id="PF24621"/>
    </source>
</evidence>
<comment type="function">
    <text evidence="12">Catalyzes the second step in the shikimate pathway.</text>
</comment>
<organism evidence="18 19">
    <name type="scientific">Cyclostephanos tholiformis</name>
    <dbReference type="NCBI Taxonomy" id="382380"/>
    <lineage>
        <taxon>Eukaryota</taxon>
        <taxon>Sar</taxon>
        <taxon>Stramenopiles</taxon>
        <taxon>Ochrophyta</taxon>
        <taxon>Bacillariophyta</taxon>
        <taxon>Coscinodiscophyceae</taxon>
        <taxon>Thalassiosirophycidae</taxon>
        <taxon>Stephanodiscales</taxon>
        <taxon>Stephanodiscaceae</taxon>
        <taxon>Cyclostephanos</taxon>
    </lineage>
</organism>
<keyword evidence="10" id="KW-0057">Aromatic amino acid biosynthesis</keyword>
<keyword evidence="9" id="KW-0520">NAD</keyword>
<comment type="similarity">
    <text evidence="5">Belongs to the sugar phosphate cyclases superfamily. Dehydroquinate synthase family.</text>
</comment>
<dbReference type="Gene3D" id="1.20.1090.10">
    <property type="entry name" value="Dehydroquinate synthase-like - alpha domain"/>
    <property type="match status" value="1"/>
</dbReference>